<dbReference type="Proteomes" id="UP000287247">
    <property type="component" value="Unassembled WGS sequence"/>
</dbReference>
<dbReference type="RefSeq" id="WP_124971499.1">
    <property type="nucleotide sequence ID" value="NZ_BDQK01000014.1"/>
</dbReference>
<sequence length="158" mass="17239">MKILKVLLIFLAMFIVFSTPAYAKSDIQEQLPSVVNSVSQTAQESSPPCSKVPGSVSVIVQLPNRPPLQLKAPWTEQATVSLAMNNLEYQNLLQYDTDFSCPYGNLVTSINGVTPSPTQSWFLFINQTLSKVGLDSAILNNNDVVVWKLCPSSGTCSL</sequence>
<dbReference type="Pfam" id="PF14478">
    <property type="entry name" value="DUF4430"/>
    <property type="match status" value="1"/>
</dbReference>
<dbReference type="AlphaFoldDB" id="A0A401IL42"/>
<feature type="domain" description="Transcobalamin-like C-terminal" evidence="2">
    <location>
        <begin position="99"/>
        <end position="149"/>
    </location>
</feature>
<comment type="caution">
    <text evidence="3">The sequence shown here is derived from an EMBL/GenBank/DDBJ whole genome shotgun (WGS) entry which is preliminary data.</text>
</comment>
<evidence type="ECO:0000313" key="4">
    <source>
        <dbReference type="Proteomes" id="UP000287247"/>
    </source>
</evidence>
<dbReference type="EMBL" id="BDQK01000014">
    <property type="protein sequence ID" value="GBF81967.1"/>
    <property type="molecule type" value="Genomic_DNA"/>
</dbReference>
<protein>
    <recommendedName>
        <fullName evidence="2">Transcobalamin-like C-terminal domain-containing protein</fullName>
    </recommendedName>
</protein>
<proteinExistence type="predicted"/>
<keyword evidence="1" id="KW-0732">Signal</keyword>
<gene>
    <name evidence="3" type="ORF">AsFPU1_3390</name>
</gene>
<reference evidence="4" key="1">
    <citation type="submission" date="2017-05" db="EMBL/GenBank/DDBJ databases">
        <title>Physiological properties and genetic analysis related to exopolysaccharide production of fresh-water unicellular cyanobacterium Aphanothece sacrum, Suizenji Nori, that has been cultured as a food source in Japan.</title>
        <authorList>
            <person name="Kanesaki Y."/>
            <person name="Yoshikawa S."/>
            <person name="Ohki K."/>
        </authorList>
    </citation>
    <scope>NUCLEOTIDE SEQUENCE [LARGE SCALE GENOMIC DNA]</scope>
    <source>
        <strain evidence="4">FPU1</strain>
    </source>
</reference>
<dbReference type="InterPro" id="IPR027954">
    <property type="entry name" value="Transcobalamin-like_C"/>
</dbReference>
<accession>A0A401IL42</accession>
<keyword evidence="4" id="KW-1185">Reference proteome</keyword>
<organism evidence="3 4">
    <name type="scientific">Aphanothece sacrum FPU1</name>
    <dbReference type="NCBI Taxonomy" id="1920663"/>
    <lineage>
        <taxon>Bacteria</taxon>
        <taxon>Bacillati</taxon>
        <taxon>Cyanobacteriota</taxon>
        <taxon>Cyanophyceae</taxon>
        <taxon>Oscillatoriophycideae</taxon>
        <taxon>Chroococcales</taxon>
        <taxon>Aphanothecaceae</taxon>
        <taxon>Aphanothece</taxon>
    </lineage>
</organism>
<evidence type="ECO:0000256" key="1">
    <source>
        <dbReference type="SAM" id="SignalP"/>
    </source>
</evidence>
<evidence type="ECO:0000259" key="2">
    <source>
        <dbReference type="Pfam" id="PF14478"/>
    </source>
</evidence>
<feature type="signal peptide" evidence="1">
    <location>
        <begin position="1"/>
        <end position="23"/>
    </location>
</feature>
<dbReference type="Gene3D" id="2.170.130.30">
    <property type="match status" value="1"/>
</dbReference>
<name>A0A401IL42_APHSA</name>
<feature type="chain" id="PRO_5019315246" description="Transcobalamin-like C-terminal domain-containing protein" evidence="1">
    <location>
        <begin position="24"/>
        <end position="158"/>
    </location>
</feature>
<evidence type="ECO:0000313" key="3">
    <source>
        <dbReference type="EMBL" id="GBF81967.1"/>
    </source>
</evidence>